<keyword evidence="3" id="KW-1185">Reference proteome</keyword>
<protein>
    <submittedName>
        <fullName evidence="2">Uncharacterized protein</fullName>
    </submittedName>
</protein>
<proteinExistence type="predicted"/>
<feature type="transmembrane region" description="Helical" evidence="1">
    <location>
        <begin position="25"/>
        <end position="44"/>
    </location>
</feature>
<evidence type="ECO:0000313" key="2">
    <source>
        <dbReference type="EMBL" id="KAK3940191.1"/>
    </source>
</evidence>
<dbReference type="EMBL" id="MU853799">
    <property type="protein sequence ID" value="KAK3940191.1"/>
    <property type="molecule type" value="Genomic_DNA"/>
</dbReference>
<organism evidence="2 3">
    <name type="scientific">Diplogelasinospora grovesii</name>
    <dbReference type="NCBI Taxonomy" id="303347"/>
    <lineage>
        <taxon>Eukaryota</taxon>
        <taxon>Fungi</taxon>
        <taxon>Dikarya</taxon>
        <taxon>Ascomycota</taxon>
        <taxon>Pezizomycotina</taxon>
        <taxon>Sordariomycetes</taxon>
        <taxon>Sordariomycetidae</taxon>
        <taxon>Sordariales</taxon>
        <taxon>Diplogelasinosporaceae</taxon>
        <taxon>Diplogelasinospora</taxon>
    </lineage>
</organism>
<dbReference type="Proteomes" id="UP001303473">
    <property type="component" value="Unassembled WGS sequence"/>
</dbReference>
<keyword evidence="1" id="KW-0812">Transmembrane</keyword>
<gene>
    <name evidence="2" type="ORF">QBC46DRAFT_341751</name>
</gene>
<evidence type="ECO:0000313" key="3">
    <source>
        <dbReference type="Proteomes" id="UP001303473"/>
    </source>
</evidence>
<sequence length="105" mass="10826">MAVTSAVNDLIASVYELLASLFSGVYNIVHSIITAVLGLFTGFFTLMADVFSGVVDVVGGLGKFVAGNIVVIGIIAAAGYGFVRYQQTQGRSVTSSATAAQKKTT</sequence>
<reference evidence="3" key="1">
    <citation type="journal article" date="2023" name="Mol. Phylogenet. Evol.">
        <title>Genome-scale phylogeny and comparative genomics of the fungal order Sordariales.</title>
        <authorList>
            <person name="Hensen N."/>
            <person name="Bonometti L."/>
            <person name="Westerberg I."/>
            <person name="Brannstrom I.O."/>
            <person name="Guillou S."/>
            <person name="Cros-Aarteil S."/>
            <person name="Calhoun S."/>
            <person name="Haridas S."/>
            <person name="Kuo A."/>
            <person name="Mondo S."/>
            <person name="Pangilinan J."/>
            <person name="Riley R."/>
            <person name="LaButti K."/>
            <person name="Andreopoulos B."/>
            <person name="Lipzen A."/>
            <person name="Chen C."/>
            <person name="Yan M."/>
            <person name="Daum C."/>
            <person name="Ng V."/>
            <person name="Clum A."/>
            <person name="Steindorff A."/>
            <person name="Ohm R.A."/>
            <person name="Martin F."/>
            <person name="Silar P."/>
            <person name="Natvig D.O."/>
            <person name="Lalanne C."/>
            <person name="Gautier V."/>
            <person name="Ament-Velasquez S.L."/>
            <person name="Kruys A."/>
            <person name="Hutchinson M.I."/>
            <person name="Powell A.J."/>
            <person name="Barry K."/>
            <person name="Miller A.N."/>
            <person name="Grigoriev I.V."/>
            <person name="Debuchy R."/>
            <person name="Gladieux P."/>
            <person name="Hiltunen Thoren M."/>
            <person name="Johannesson H."/>
        </authorList>
    </citation>
    <scope>NUCLEOTIDE SEQUENCE [LARGE SCALE GENOMIC DNA]</scope>
    <source>
        <strain evidence="3">CBS 340.73</strain>
    </source>
</reference>
<dbReference type="AlphaFoldDB" id="A0AAN6S542"/>
<feature type="transmembrane region" description="Helical" evidence="1">
    <location>
        <begin position="64"/>
        <end position="83"/>
    </location>
</feature>
<accession>A0AAN6S542</accession>
<keyword evidence="1" id="KW-0472">Membrane</keyword>
<evidence type="ECO:0000256" key="1">
    <source>
        <dbReference type="SAM" id="Phobius"/>
    </source>
</evidence>
<comment type="caution">
    <text evidence="2">The sequence shown here is derived from an EMBL/GenBank/DDBJ whole genome shotgun (WGS) entry which is preliminary data.</text>
</comment>
<keyword evidence="1" id="KW-1133">Transmembrane helix</keyword>
<name>A0AAN6S542_9PEZI</name>